<sequence length="150" mass="16082">MASVSAVRQVLAARLETIQGLRVREHVSGEISPPAAAILPGIGTETSTGRPAIEYDKSFGRTAHKFNFLIKVAVSTSHNEAGQAALDSYLASEGENSIKESIERRMDALELDGDHIADYALVPGVVHYGLIQWGGVDYLGADVHVEVQAR</sequence>
<evidence type="ECO:0000313" key="2">
    <source>
        <dbReference type="Proteomes" id="UP000317422"/>
    </source>
</evidence>
<name>A0A543NFK1_9ACTN</name>
<protein>
    <submittedName>
        <fullName evidence="1">Uncharacterized protein</fullName>
    </submittedName>
</protein>
<comment type="caution">
    <text evidence="1">The sequence shown here is derived from an EMBL/GenBank/DDBJ whole genome shotgun (WGS) entry which is preliminary data.</text>
</comment>
<organism evidence="1 2">
    <name type="scientific">Haloactinospora alba</name>
    <dbReference type="NCBI Taxonomy" id="405555"/>
    <lineage>
        <taxon>Bacteria</taxon>
        <taxon>Bacillati</taxon>
        <taxon>Actinomycetota</taxon>
        <taxon>Actinomycetes</taxon>
        <taxon>Streptosporangiales</taxon>
        <taxon>Nocardiopsidaceae</taxon>
        <taxon>Haloactinospora</taxon>
    </lineage>
</organism>
<evidence type="ECO:0000313" key="1">
    <source>
        <dbReference type="EMBL" id="TQN30612.1"/>
    </source>
</evidence>
<dbReference type="AlphaFoldDB" id="A0A543NFK1"/>
<proteinExistence type="predicted"/>
<accession>A0A543NFK1</accession>
<gene>
    <name evidence="1" type="ORF">FHX37_0494</name>
</gene>
<dbReference type="Proteomes" id="UP000317422">
    <property type="component" value="Unassembled WGS sequence"/>
</dbReference>
<reference evidence="1 2" key="1">
    <citation type="submission" date="2019-06" db="EMBL/GenBank/DDBJ databases">
        <title>Sequencing the genomes of 1000 actinobacteria strains.</title>
        <authorList>
            <person name="Klenk H.-P."/>
        </authorList>
    </citation>
    <scope>NUCLEOTIDE SEQUENCE [LARGE SCALE GENOMIC DNA]</scope>
    <source>
        <strain evidence="1 2">DSM 45015</strain>
    </source>
</reference>
<dbReference type="RefSeq" id="WP_141921845.1">
    <property type="nucleotide sequence ID" value="NZ_VFQC01000001.1"/>
</dbReference>
<keyword evidence="2" id="KW-1185">Reference proteome</keyword>
<dbReference type="EMBL" id="VFQC01000001">
    <property type="protein sequence ID" value="TQN30612.1"/>
    <property type="molecule type" value="Genomic_DNA"/>
</dbReference>